<sequence>MAGTRQTPAASTSATAVAAANTSSSEERDLFKCPIFDGDNFPIWQRKVKTYLAVKSLLKCIEQPLPQNATQDQKQEYICAAAILSGHVEDDIYNHIITDANIHDAFAIWKELKNEYASSSVLAIYHAWRKWEDIQYDNDINRYITQLEAMLAEFAAMGLDVPATILSCTIIARISRKRPSLMETLISNAELLANPKHIIAKLRDIAHHDA</sequence>
<dbReference type="VEuPathDB" id="FungiDB:PTTG_30928"/>
<dbReference type="Proteomes" id="UP000005240">
    <property type="component" value="Unassembled WGS sequence"/>
</dbReference>
<dbReference type="OrthoDB" id="8047701at2759"/>
<name>A0A180FWW2_PUCT1</name>
<feature type="compositionally biased region" description="Low complexity" evidence="1">
    <location>
        <begin position="9"/>
        <end position="20"/>
    </location>
</feature>
<feature type="non-terminal residue" evidence="2">
    <location>
        <position position="210"/>
    </location>
</feature>
<proteinExistence type="predicted"/>
<dbReference type="AlphaFoldDB" id="A0A180FWW2"/>
<dbReference type="EnsemblFungi" id="PTTG_30928-t43_1">
    <property type="protein sequence ID" value="PTTG_30928-t43_1-p1"/>
    <property type="gene ID" value="PTTG_30928"/>
</dbReference>
<accession>A0A180FWW2</accession>
<reference evidence="2" key="2">
    <citation type="submission" date="2016-05" db="EMBL/GenBank/DDBJ databases">
        <title>Comparative analysis highlights variable genome content of wheat rusts and divergence of the mating loci.</title>
        <authorList>
            <person name="Cuomo C.A."/>
            <person name="Bakkeren G."/>
            <person name="Szabo L."/>
            <person name="Khalil H."/>
            <person name="Joly D."/>
            <person name="Goldberg J."/>
            <person name="Young S."/>
            <person name="Zeng Q."/>
            <person name="Fellers J."/>
        </authorList>
    </citation>
    <scope>NUCLEOTIDE SEQUENCE [LARGE SCALE GENOMIC DNA]</scope>
    <source>
        <strain evidence="2">1-1 BBBD Race 1</strain>
    </source>
</reference>
<reference evidence="3" key="4">
    <citation type="submission" date="2025-05" db="UniProtKB">
        <authorList>
            <consortium name="EnsemblFungi"/>
        </authorList>
    </citation>
    <scope>IDENTIFICATION</scope>
    <source>
        <strain evidence="3">isolate 1-1 / race 1 (BBBD)</strain>
    </source>
</reference>
<protein>
    <recommendedName>
        <fullName evidence="5">DUF4219 domain-containing protein</fullName>
    </recommendedName>
</protein>
<evidence type="ECO:0000313" key="3">
    <source>
        <dbReference type="EnsemblFungi" id="PTTG_30928-t43_1-p1"/>
    </source>
</evidence>
<evidence type="ECO:0000313" key="2">
    <source>
        <dbReference type="EMBL" id="OAV84945.1"/>
    </source>
</evidence>
<evidence type="ECO:0000256" key="1">
    <source>
        <dbReference type="SAM" id="MobiDB-lite"/>
    </source>
</evidence>
<dbReference type="EMBL" id="ADAS02009226">
    <property type="protein sequence ID" value="OAV84945.1"/>
    <property type="molecule type" value="Genomic_DNA"/>
</dbReference>
<evidence type="ECO:0000313" key="4">
    <source>
        <dbReference type="Proteomes" id="UP000005240"/>
    </source>
</evidence>
<reference evidence="2" key="1">
    <citation type="submission" date="2009-11" db="EMBL/GenBank/DDBJ databases">
        <authorList>
            <consortium name="The Broad Institute Genome Sequencing Platform"/>
            <person name="Ward D."/>
            <person name="Feldgarden M."/>
            <person name="Earl A."/>
            <person name="Young S.K."/>
            <person name="Zeng Q."/>
            <person name="Koehrsen M."/>
            <person name="Alvarado L."/>
            <person name="Berlin A."/>
            <person name="Bochicchio J."/>
            <person name="Borenstein D."/>
            <person name="Chapman S.B."/>
            <person name="Chen Z."/>
            <person name="Engels R."/>
            <person name="Freedman E."/>
            <person name="Gellesch M."/>
            <person name="Goldberg J."/>
            <person name="Griggs A."/>
            <person name="Gujja S."/>
            <person name="Heilman E."/>
            <person name="Heiman D."/>
            <person name="Hepburn T."/>
            <person name="Howarth C."/>
            <person name="Jen D."/>
            <person name="Larson L."/>
            <person name="Lewis B."/>
            <person name="Mehta T."/>
            <person name="Park D."/>
            <person name="Pearson M."/>
            <person name="Roberts A."/>
            <person name="Saif S."/>
            <person name="Shea T."/>
            <person name="Shenoy N."/>
            <person name="Sisk P."/>
            <person name="Stolte C."/>
            <person name="Sykes S."/>
            <person name="Thomson T."/>
            <person name="Walk T."/>
            <person name="White J."/>
            <person name="Yandava C."/>
            <person name="Izard J."/>
            <person name="Baranova O.V."/>
            <person name="Blanton J.M."/>
            <person name="Tanner A.C."/>
            <person name="Dewhirst F.E."/>
            <person name="Haas B."/>
            <person name="Nusbaum C."/>
            <person name="Birren B."/>
        </authorList>
    </citation>
    <scope>NUCLEOTIDE SEQUENCE [LARGE SCALE GENOMIC DNA]</scope>
    <source>
        <strain evidence="2">1-1 BBBD Race 1</strain>
    </source>
</reference>
<organism evidence="2">
    <name type="scientific">Puccinia triticina (isolate 1-1 / race 1 (BBBD))</name>
    <name type="common">Brown leaf rust fungus</name>
    <dbReference type="NCBI Taxonomy" id="630390"/>
    <lineage>
        <taxon>Eukaryota</taxon>
        <taxon>Fungi</taxon>
        <taxon>Dikarya</taxon>
        <taxon>Basidiomycota</taxon>
        <taxon>Pucciniomycotina</taxon>
        <taxon>Pucciniomycetes</taxon>
        <taxon>Pucciniales</taxon>
        <taxon>Pucciniaceae</taxon>
        <taxon>Puccinia</taxon>
    </lineage>
</organism>
<gene>
    <name evidence="2" type="ORF">PTTG_30928</name>
</gene>
<dbReference type="Pfam" id="PF14223">
    <property type="entry name" value="Retrotran_gag_2"/>
    <property type="match status" value="1"/>
</dbReference>
<keyword evidence="4" id="KW-1185">Reference proteome</keyword>
<reference evidence="3 4" key="3">
    <citation type="journal article" date="2017" name="G3 (Bethesda)">
        <title>Comparative analysis highlights variable genome content of wheat rusts and divergence of the mating loci.</title>
        <authorList>
            <person name="Cuomo C.A."/>
            <person name="Bakkeren G."/>
            <person name="Khalil H.B."/>
            <person name="Panwar V."/>
            <person name="Joly D."/>
            <person name="Linning R."/>
            <person name="Sakthikumar S."/>
            <person name="Song X."/>
            <person name="Adiconis X."/>
            <person name="Fan L."/>
            <person name="Goldberg J.M."/>
            <person name="Levin J.Z."/>
            <person name="Young S."/>
            <person name="Zeng Q."/>
            <person name="Anikster Y."/>
            <person name="Bruce M."/>
            <person name="Wang M."/>
            <person name="Yin C."/>
            <person name="McCallum B."/>
            <person name="Szabo L.J."/>
            <person name="Hulbert S."/>
            <person name="Chen X."/>
            <person name="Fellers J.P."/>
        </authorList>
    </citation>
    <scope>NUCLEOTIDE SEQUENCE</scope>
    <source>
        <strain evidence="4">Isolate 1-1 / race 1 (BBBD)</strain>
        <strain evidence="3">isolate 1-1 / race 1 (BBBD)</strain>
    </source>
</reference>
<evidence type="ECO:0008006" key="5">
    <source>
        <dbReference type="Google" id="ProtNLM"/>
    </source>
</evidence>
<feature type="region of interest" description="Disordered" evidence="1">
    <location>
        <begin position="1"/>
        <end position="20"/>
    </location>
</feature>